<accession>A0A9D4BY10</accession>
<proteinExistence type="predicted"/>
<gene>
    <name evidence="1" type="ORF">DPMN_072858</name>
</gene>
<name>A0A9D4BY10_DREPO</name>
<dbReference type="EMBL" id="JAIWYP010000014">
    <property type="protein sequence ID" value="KAH3713091.1"/>
    <property type="molecule type" value="Genomic_DNA"/>
</dbReference>
<keyword evidence="2" id="KW-1185">Reference proteome</keyword>
<dbReference type="AlphaFoldDB" id="A0A9D4BY10"/>
<reference evidence="1" key="1">
    <citation type="journal article" date="2019" name="bioRxiv">
        <title>The Genome of the Zebra Mussel, Dreissena polymorpha: A Resource for Invasive Species Research.</title>
        <authorList>
            <person name="McCartney M.A."/>
            <person name="Auch B."/>
            <person name="Kono T."/>
            <person name="Mallez S."/>
            <person name="Zhang Y."/>
            <person name="Obille A."/>
            <person name="Becker A."/>
            <person name="Abrahante J.E."/>
            <person name="Garbe J."/>
            <person name="Badalamenti J.P."/>
            <person name="Herman A."/>
            <person name="Mangelson H."/>
            <person name="Liachko I."/>
            <person name="Sullivan S."/>
            <person name="Sone E.D."/>
            <person name="Koren S."/>
            <person name="Silverstein K.A.T."/>
            <person name="Beckman K.B."/>
            <person name="Gohl D.M."/>
        </authorList>
    </citation>
    <scope>NUCLEOTIDE SEQUENCE</scope>
    <source>
        <strain evidence="1">Duluth1</strain>
        <tissue evidence="1">Whole animal</tissue>
    </source>
</reference>
<organism evidence="1 2">
    <name type="scientific">Dreissena polymorpha</name>
    <name type="common">Zebra mussel</name>
    <name type="synonym">Mytilus polymorpha</name>
    <dbReference type="NCBI Taxonomy" id="45954"/>
    <lineage>
        <taxon>Eukaryota</taxon>
        <taxon>Metazoa</taxon>
        <taxon>Spiralia</taxon>
        <taxon>Lophotrochozoa</taxon>
        <taxon>Mollusca</taxon>
        <taxon>Bivalvia</taxon>
        <taxon>Autobranchia</taxon>
        <taxon>Heteroconchia</taxon>
        <taxon>Euheterodonta</taxon>
        <taxon>Imparidentia</taxon>
        <taxon>Neoheterodontei</taxon>
        <taxon>Myida</taxon>
        <taxon>Dreissenoidea</taxon>
        <taxon>Dreissenidae</taxon>
        <taxon>Dreissena</taxon>
    </lineage>
</organism>
<sequence length="69" mass="7783">MRSLKNTYCLSRGSGCNEVMKNRWALSAPVTSEYNSAMQDFTGLTYTTSPQHKDSRPFTAEPLYKTLSI</sequence>
<protein>
    <submittedName>
        <fullName evidence="1">Uncharacterized protein</fullName>
    </submittedName>
</protein>
<evidence type="ECO:0000313" key="2">
    <source>
        <dbReference type="Proteomes" id="UP000828390"/>
    </source>
</evidence>
<comment type="caution">
    <text evidence="1">The sequence shown here is derived from an EMBL/GenBank/DDBJ whole genome shotgun (WGS) entry which is preliminary data.</text>
</comment>
<dbReference type="Proteomes" id="UP000828390">
    <property type="component" value="Unassembled WGS sequence"/>
</dbReference>
<reference evidence="1" key="2">
    <citation type="submission" date="2020-11" db="EMBL/GenBank/DDBJ databases">
        <authorList>
            <person name="McCartney M.A."/>
            <person name="Auch B."/>
            <person name="Kono T."/>
            <person name="Mallez S."/>
            <person name="Becker A."/>
            <person name="Gohl D.M."/>
            <person name="Silverstein K.A.T."/>
            <person name="Koren S."/>
            <person name="Bechman K.B."/>
            <person name="Herman A."/>
            <person name="Abrahante J.E."/>
            <person name="Garbe J."/>
        </authorList>
    </citation>
    <scope>NUCLEOTIDE SEQUENCE</scope>
    <source>
        <strain evidence="1">Duluth1</strain>
        <tissue evidence="1">Whole animal</tissue>
    </source>
</reference>
<evidence type="ECO:0000313" key="1">
    <source>
        <dbReference type="EMBL" id="KAH3713091.1"/>
    </source>
</evidence>